<dbReference type="GO" id="GO:0003964">
    <property type="term" value="F:RNA-directed DNA polymerase activity"/>
    <property type="evidence" value="ECO:0007669"/>
    <property type="project" value="UniProtKB-KW"/>
</dbReference>
<gene>
    <name evidence="1" type="ORF">Tci_862729</name>
</gene>
<keyword evidence="1" id="KW-0808">Transferase</keyword>
<accession>A0A699S054</accession>
<protein>
    <submittedName>
        <fullName evidence="1">Putative reverse transcriptase domain, aspartic peptidase domain protein</fullName>
    </submittedName>
</protein>
<organism evidence="1">
    <name type="scientific">Tanacetum cinerariifolium</name>
    <name type="common">Dalmatian daisy</name>
    <name type="synonym">Chrysanthemum cinerariifolium</name>
    <dbReference type="NCBI Taxonomy" id="118510"/>
    <lineage>
        <taxon>Eukaryota</taxon>
        <taxon>Viridiplantae</taxon>
        <taxon>Streptophyta</taxon>
        <taxon>Embryophyta</taxon>
        <taxon>Tracheophyta</taxon>
        <taxon>Spermatophyta</taxon>
        <taxon>Magnoliopsida</taxon>
        <taxon>eudicotyledons</taxon>
        <taxon>Gunneridae</taxon>
        <taxon>Pentapetalae</taxon>
        <taxon>asterids</taxon>
        <taxon>campanulids</taxon>
        <taxon>Asterales</taxon>
        <taxon>Asteraceae</taxon>
        <taxon>Asteroideae</taxon>
        <taxon>Anthemideae</taxon>
        <taxon>Anthemidinae</taxon>
        <taxon>Tanacetum</taxon>
    </lineage>
</organism>
<comment type="caution">
    <text evidence="1">The sequence shown here is derived from an EMBL/GenBank/DDBJ whole genome shotgun (WGS) entry which is preliminary data.</text>
</comment>
<proteinExistence type="predicted"/>
<name>A0A699S054_TANCI</name>
<feature type="non-terminal residue" evidence="1">
    <location>
        <position position="1"/>
    </location>
</feature>
<dbReference type="EMBL" id="BKCJ011128051">
    <property type="protein sequence ID" value="GFC90759.1"/>
    <property type="molecule type" value="Genomic_DNA"/>
</dbReference>
<keyword evidence="1" id="KW-0548">Nucleotidyltransferase</keyword>
<sequence length="72" mass="7827">PEFVYQDSQLGLLASIMDTSSDGPSLDTHPVVRDFFDVFPKGLPGIPPKHKVEFGIELVPGTQAISKALYPD</sequence>
<reference evidence="1" key="1">
    <citation type="journal article" date="2019" name="Sci. Rep.">
        <title>Draft genome of Tanacetum cinerariifolium, the natural source of mosquito coil.</title>
        <authorList>
            <person name="Yamashiro T."/>
            <person name="Shiraishi A."/>
            <person name="Satake H."/>
            <person name="Nakayama K."/>
        </authorList>
    </citation>
    <scope>NUCLEOTIDE SEQUENCE</scope>
</reference>
<evidence type="ECO:0000313" key="1">
    <source>
        <dbReference type="EMBL" id="GFC90759.1"/>
    </source>
</evidence>
<keyword evidence="1" id="KW-0695">RNA-directed DNA polymerase</keyword>
<dbReference type="AlphaFoldDB" id="A0A699S054"/>